<dbReference type="Gene3D" id="3.90.1680.10">
    <property type="entry name" value="SOS response associated peptidase-like"/>
    <property type="match status" value="1"/>
</dbReference>
<accession>A0ABV3ZV26</accession>
<comment type="caution">
    <text evidence="9">The sequence shown here is derived from an EMBL/GenBank/DDBJ whole genome shotgun (WGS) entry which is preliminary data.</text>
</comment>
<evidence type="ECO:0000256" key="1">
    <source>
        <dbReference type="ARBA" id="ARBA00008136"/>
    </source>
</evidence>
<dbReference type="PANTHER" id="PTHR13604:SF0">
    <property type="entry name" value="ABASIC SITE PROCESSING PROTEIN HMCES"/>
    <property type="match status" value="1"/>
</dbReference>
<dbReference type="Proteomes" id="UP001561046">
    <property type="component" value="Unassembled WGS sequence"/>
</dbReference>
<sequence length="244" mass="26783">MSSCHLSLAKPEFYLQNFRVEAPESLPEAVLTPRRMGLIIVNAAAESSATLLGREITASEEGAAQPPVERVLVPAQFGLVPHWVKSASDGRLRALKLVNAKIDNLTTGTAFRDAWLNGQRCIIPMQSFQVDDLRPGKPLPTRITRVDNQPMGAAGVWARWVGEDGEVIISYALITINANAHALMNRYGHAGNDKAMPAILNEGAYDAWLNAKVNKAKEFLRPYPAEKLRANPVEKGRKQPPPLF</sequence>
<keyword evidence="4 8" id="KW-0378">Hydrolase</keyword>
<gene>
    <name evidence="9" type="ORF">AB6724_09230</name>
</gene>
<keyword evidence="10" id="KW-1185">Reference proteome</keyword>
<dbReference type="InterPro" id="IPR003738">
    <property type="entry name" value="SRAP"/>
</dbReference>
<dbReference type="RefSeq" id="WP_369338222.1">
    <property type="nucleotide sequence ID" value="NZ_JBFYGN010000008.1"/>
</dbReference>
<organism evidence="9 10">
    <name type="scientific">Comamonas guangdongensis</name>
    <dbReference type="NCBI Taxonomy" id="510515"/>
    <lineage>
        <taxon>Bacteria</taxon>
        <taxon>Pseudomonadati</taxon>
        <taxon>Pseudomonadota</taxon>
        <taxon>Betaproteobacteria</taxon>
        <taxon>Burkholderiales</taxon>
        <taxon>Comamonadaceae</taxon>
        <taxon>Comamonas</taxon>
    </lineage>
</organism>
<evidence type="ECO:0000313" key="10">
    <source>
        <dbReference type="Proteomes" id="UP001561046"/>
    </source>
</evidence>
<proteinExistence type="inferred from homology"/>
<evidence type="ECO:0000256" key="7">
    <source>
        <dbReference type="ARBA" id="ARBA00023239"/>
    </source>
</evidence>
<keyword evidence="7" id="KW-0456">Lyase</keyword>
<dbReference type="GO" id="GO:0016787">
    <property type="term" value="F:hydrolase activity"/>
    <property type="evidence" value="ECO:0007669"/>
    <property type="project" value="UniProtKB-KW"/>
</dbReference>
<evidence type="ECO:0000313" key="9">
    <source>
        <dbReference type="EMBL" id="MEX8193024.1"/>
    </source>
</evidence>
<dbReference type="EMBL" id="JBFYGN010000008">
    <property type="protein sequence ID" value="MEX8193024.1"/>
    <property type="molecule type" value="Genomic_DNA"/>
</dbReference>
<evidence type="ECO:0000256" key="2">
    <source>
        <dbReference type="ARBA" id="ARBA00022670"/>
    </source>
</evidence>
<keyword evidence="5" id="KW-0190">Covalent protein-DNA linkage</keyword>
<dbReference type="InterPro" id="IPR036590">
    <property type="entry name" value="SRAP-like"/>
</dbReference>
<dbReference type="Pfam" id="PF02586">
    <property type="entry name" value="SRAP"/>
    <property type="match status" value="1"/>
</dbReference>
<comment type="similarity">
    <text evidence="1 8">Belongs to the SOS response-associated peptidase family.</text>
</comment>
<reference evidence="9 10" key="1">
    <citation type="journal article" date="2013" name="Int. J. Syst. Evol. Microbiol.">
        <title>Comamonas guangdongensis sp. nov., isolated from subterranean forest sediment, and emended description of the genus Comamonas.</title>
        <authorList>
            <person name="Zhang J."/>
            <person name="Wang Y."/>
            <person name="Zhou S."/>
            <person name="Wu C."/>
            <person name="He J."/>
            <person name="Li F."/>
        </authorList>
    </citation>
    <scope>NUCLEOTIDE SEQUENCE [LARGE SCALE GENOMIC DNA]</scope>
    <source>
        <strain evidence="9 10">CCTCC AB2011133</strain>
    </source>
</reference>
<keyword evidence="2 8" id="KW-0645">Protease</keyword>
<dbReference type="PANTHER" id="PTHR13604">
    <property type="entry name" value="DC12-RELATED"/>
    <property type="match status" value="1"/>
</dbReference>
<protein>
    <recommendedName>
        <fullName evidence="8">Abasic site processing protein</fullName>
        <ecNumber evidence="8">3.4.-.-</ecNumber>
    </recommendedName>
</protein>
<keyword evidence="6" id="KW-0238">DNA-binding</keyword>
<evidence type="ECO:0000256" key="5">
    <source>
        <dbReference type="ARBA" id="ARBA00023124"/>
    </source>
</evidence>
<dbReference type="EC" id="3.4.-.-" evidence="8"/>
<evidence type="ECO:0000256" key="4">
    <source>
        <dbReference type="ARBA" id="ARBA00022801"/>
    </source>
</evidence>
<name>A0ABV3ZV26_9BURK</name>
<evidence type="ECO:0000256" key="8">
    <source>
        <dbReference type="RuleBase" id="RU364100"/>
    </source>
</evidence>
<dbReference type="SUPFAM" id="SSF143081">
    <property type="entry name" value="BB1717-like"/>
    <property type="match status" value="1"/>
</dbReference>
<keyword evidence="3" id="KW-0227">DNA damage</keyword>
<evidence type="ECO:0000256" key="6">
    <source>
        <dbReference type="ARBA" id="ARBA00023125"/>
    </source>
</evidence>
<evidence type="ECO:0000256" key="3">
    <source>
        <dbReference type="ARBA" id="ARBA00022763"/>
    </source>
</evidence>